<comment type="subcellular location">
    <subcellularLocation>
        <location evidence="1">Membrane</location>
        <topology evidence="1">Single-pass membrane protein</topology>
    </subcellularLocation>
</comment>
<dbReference type="STRING" id="564137.SAMN04488238_1208"/>
<keyword evidence="6" id="KW-0175">Coiled coil</keyword>
<dbReference type="GO" id="GO:0016020">
    <property type="term" value="C:membrane"/>
    <property type="evidence" value="ECO:0007669"/>
    <property type="project" value="UniProtKB-SubCell"/>
</dbReference>
<gene>
    <name evidence="8" type="ORF">SAMN04488238_1208</name>
</gene>
<evidence type="ECO:0000256" key="3">
    <source>
        <dbReference type="ARBA" id="ARBA00022692"/>
    </source>
</evidence>
<feature type="coiled-coil region" evidence="6">
    <location>
        <begin position="100"/>
        <end position="205"/>
    </location>
</feature>
<accession>A0A1H3EF01</accession>
<evidence type="ECO:0000256" key="1">
    <source>
        <dbReference type="ARBA" id="ARBA00004167"/>
    </source>
</evidence>
<dbReference type="InterPro" id="IPR042217">
    <property type="entry name" value="T4SS_VirB10/TrbI"/>
</dbReference>
<protein>
    <submittedName>
        <fullName evidence="8">Type IV secretion system protein VirB10</fullName>
    </submittedName>
</protein>
<organism evidence="8 9">
    <name type="scientific">Roseicitreum antarcticum</name>
    <dbReference type="NCBI Taxonomy" id="564137"/>
    <lineage>
        <taxon>Bacteria</taxon>
        <taxon>Pseudomonadati</taxon>
        <taxon>Pseudomonadota</taxon>
        <taxon>Alphaproteobacteria</taxon>
        <taxon>Rhodobacterales</taxon>
        <taxon>Paracoccaceae</taxon>
        <taxon>Roseicitreum</taxon>
    </lineage>
</organism>
<keyword evidence="4 7" id="KW-1133">Transmembrane helix</keyword>
<sequence>MSTDTEDLAARLAALEGTAGKKAGRARRSPLAAILGVTGIVAVGGIAWAALQPETSAPMETAAPDEFQTTGSGFGDLVPVRVAEPEPAPSPAETGPSETELALMESLATLQAELADLRARPAEGSGSGAEQAIADLTAQIADLQSASAQAQRALERQLTERDRELDQMRMDLELARLAPPEPASIGDSEEDLRMAELERRRLAEAEARAERIASPMIAFSGMGAGANREDALEAAALNADEAFVRAGARPAPVTRAEVIANPANTVIQGTMIQAVTETALDSTLPGAIRAIVSEDVHSFDGTRVLIPRGARLIGRYRSDVALAQSRVMVAWDRIILPDNQTIEISAFGGDELGRSGTTGFVDTRFTQRFGSAALISLIGALPAAAAGQIEDEAAADIASDVGSDLRDSTQSVMQDYLAIRPVIYVDQGTRITVMVDRDLEVF</sequence>
<evidence type="ECO:0000256" key="4">
    <source>
        <dbReference type="ARBA" id="ARBA00022989"/>
    </source>
</evidence>
<evidence type="ECO:0000256" key="5">
    <source>
        <dbReference type="ARBA" id="ARBA00023136"/>
    </source>
</evidence>
<dbReference type="CDD" id="cd16429">
    <property type="entry name" value="VirB10"/>
    <property type="match status" value="1"/>
</dbReference>
<dbReference type="AlphaFoldDB" id="A0A1H3EF01"/>
<dbReference type="Gene3D" id="2.40.128.260">
    <property type="entry name" value="Type IV secretion system, VirB10/TraB/TrbI"/>
    <property type="match status" value="1"/>
</dbReference>
<evidence type="ECO:0000313" key="9">
    <source>
        <dbReference type="Proteomes" id="UP000198539"/>
    </source>
</evidence>
<keyword evidence="9" id="KW-1185">Reference proteome</keyword>
<proteinExistence type="inferred from homology"/>
<name>A0A1H3EF01_9RHOB</name>
<feature type="transmembrane region" description="Helical" evidence="7">
    <location>
        <begin position="31"/>
        <end position="51"/>
    </location>
</feature>
<evidence type="ECO:0000256" key="2">
    <source>
        <dbReference type="ARBA" id="ARBA00010265"/>
    </source>
</evidence>
<evidence type="ECO:0000256" key="7">
    <source>
        <dbReference type="SAM" id="Phobius"/>
    </source>
</evidence>
<dbReference type="InterPro" id="IPR005498">
    <property type="entry name" value="T4SS_VirB10/TraB/TrbI"/>
</dbReference>
<dbReference type="EMBL" id="FNOM01000020">
    <property type="protein sequence ID" value="SDX76504.1"/>
    <property type="molecule type" value="Genomic_DNA"/>
</dbReference>
<keyword evidence="5 7" id="KW-0472">Membrane</keyword>
<evidence type="ECO:0000313" key="8">
    <source>
        <dbReference type="EMBL" id="SDX76504.1"/>
    </source>
</evidence>
<dbReference type="Proteomes" id="UP000198539">
    <property type="component" value="Unassembled WGS sequence"/>
</dbReference>
<keyword evidence="3 7" id="KW-0812">Transmembrane</keyword>
<dbReference type="OrthoDB" id="9807354at2"/>
<dbReference type="Pfam" id="PF03743">
    <property type="entry name" value="TrbI"/>
    <property type="match status" value="1"/>
</dbReference>
<evidence type="ECO:0000256" key="6">
    <source>
        <dbReference type="SAM" id="Coils"/>
    </source>
</evidence>
<comment type="similarity">
    <text evidence="2">Belongs to the TrbI/VirB10 family.</text>
</comment>
<reference evidence="8 9" key="1">
    <citation type="submission" date="2016-10" db="EMBL/GenBank/DDBJ databases">
        <authorList>
            <person name="de Groot N.N."/>
        </authorList>
    </citation>
    <scope>NUCLEOTIDE SEQUENCE [LARGE SCALE GENOMIC DNA]</scope>
    <source>
        <strain evidence="8 9">CGMCC 1.8894</strain>
    </source>
</reference>
<dbReference type="RefSeq" id="WP_092892285.1">
    <property type="nucleotide sequence ID" value="NZ_CP061500.1"/>
</dbReference>